<dbReference type="Pfam" id="PF21834">
    <property type="entry name" value="DUF6894"/>
    <property type="match status" value="1"/>
</dbReference>
<reference evidence="3 4" key="1">
    <citation type="submission" date="2019-11" db="EMBL/GenBank/DDBJ databases">
        <title>Genome analysis of Rhizobacterium cereale a novel genus and species isolated from maize roots in North Spain.</title>
        <authorList>
            <person name="Menendez E."/>
            <person name="Flores-Felix J.D."/>
            <person name="Ramirez-Bahena M.-H."/>
            <person name="Igual J.M."/>
            <person name="Garcia-Fraile P."/>
            <person name="Peix A."/>
            <person name="Velazquez E."/>
        </authorList>
    </citation>
    <scope>NUCLEOTIDE SEQUENCE [LARGE SCALE GENOMIC DNA]</scope>
    <source>
        <strain evidence="3 4">RZME27</strain>
    </source>
</reference>
<protein>
    <recommendedName>
        <fullName evidence="2">DUF6894 domain-containing protein</fullName>
    </recommendedName>
</protein>
<keyword evidence="4" id="KW-1185">Reference proteome</keyword>
<comment type="caution">
    <text evidence="3">The sequence shown here is derived from an EMBL/GenBank/DDBJ whole genome shotgun (WGS) entry which is preliminary data.</text>
</comment>
<name>A0A6A8A9L7_9HYPH</name>
<dbReference type="RefSeq" id="WP_153354056.1">
    <property type="nucleotide sequence ID" value="NZ_JAYKOO010000006.1"/>
</dbReference>
<evidence type="ECO:0000313" key="3">
    <source>
        <dbReference type="EMBL" id="MQY46567.1"/>
    </source>
</evidence>
<feature type="domain" description="DUF6894" evidence="2">
    <location>
        <begin position="4"/>
        <end position="67"/>
    </location>
</feature>
<organism evidence="3 4">
    <name type="scientific">Endobacterium cereale</name>
    <dbReference type="NCBI Taxonomy" id="2663029"/>
    <lineage>
        <taxon>Bacteria</taxon>
        <taxon>Pseudomonadati</taxon>
        <taxon>Pseudomonadota</taxon>
        <taxon>Alphaproteobacteria</taxon>
        <taxon>Hyphomicrobiales</taxon>
        <taxon>Rhizobiaceae</taxon>
        <taxon>Endobacterium</taxon>
    </lineage>
</organism>
<gene>
    <name evidence="3" type="ORF">GAO09_10980</name>
</gene>
<dbReference type="EMBL" id="WIXI01000041">
    <property type="protein sequence ID" value="MQY46567.1"/>
    <property type="molecule type" value="Genomic_DNA"/>
</dbReference>
<dbReference type="AlphaFoldDB" id="A0A6A8A9L7"/>
<accession>A0A6A8A9L7</accession>
<dbReference type="InterPro" id="IPR054189">
    <property type="entry name" value="DUF6894"/>
</dbReference>
<evidence type="ECO:0000256" key="1">
    <source>
        <dbReference type="SAM" id="MobiDB-lite"/>
    </source>
</evidence>
<feature type="compositionally biased region" description="Basic and acidic residues" evidence="1">
    <location>
        <begin position="9"/>
        <end position="21"/>
    </location>
</feature>
<feature type="region of interest" description="Disordered" evidence="1">
    <location>
        <begin position="1"/>
        <end position="21"/>
    </location>
</feature>
<evidence type="ECO:0000259" key="2">
    <source>
        <dbReference type="Pfam" id="PF21834"/>
    </source>
</evidence>
<dbReference type="Proteomes" id="UP000435138">
    <property type="component" value="Unassembled WGS sequence"/>
</dbReference>
<evidence type="ECO:0000313" key="4">
    <source>
        <dbReference type="Proteomes" id="UP000435138"/>
    </source>
</evidence>
<proteinExistence type="predicted"/>
<sequence length="76" mass="8554">MPKYYFDVENGHGHESDDIGSEHQTLESVGLHIGKILTDIARDEIPGTHSARIIVRARDEQGNHVGKGRLSFETEW</sequence>